<evidence type="ECO:0000313" key="1">
    <source>
        <dbReference type="EMBL" id="KAF5829205.1"/>
    </source>
</evidence>
<organism evidence="1 2">
    <name type="scientific">Dunaliella salina</name>
    <name type="common">Green alga</name>
    <name type="synonym">Protococcus salinus</name>
    <dbReference type="NCBI Taxonomy" id="3046"/>
    <lineage>
        <taxon>Eukaryota</taxon>
        <taxon>Viridiplantae</taxon>
        <taxon>Chlorophyta</taxon>
        <taxon>core chlorophytes</taxon>
        <taxon>Chlorophyceae</taxon>
        <taxon>CS clade</taxon>
        <taxon>Chlamydomonadales</taxon>
        <taxon>Dunaliellaceae</taxon>
        <taxon>Dunaliella</taxon>
    </lineage>
</organism>
<accession>A0ABQ7G3M1</accession>
<reference evidence="1" key="1">
    <citation type="submission" date="2017-08" db="EMBL/GenBank/DDBJ databases">
        <authorList>
            <person name="Polle J.E."/>
            <person name="Barry K."/>
            <person name="Cushman J."/>
            <person name="Schmutz J."/>
            <person name="Tran D."/>
            <person name="Hathwaick L.T."/>
            <person name="Yim W.C."/>
            <person name="Jenkins J."/>
            <person name="Mckie-Krisberg Z.M."/>
            <person name="Prochnik S."/>
            <person name="Lindquist E."/>
            <person name="Dockter R.B."/>
            <person name="Adam C."/>
            <person name="Molina H."/>
            <person name="Bunkerborg J."/>
            <person name="Jin E."/>
            <person name="Buchheim M."/>
            <person name="Magnuson J."/>
        </authorList>
    </citation>
    <scope>NUCLEOTIDE SEQUENCE</scope>
    <source>
        <strain evidence="1">CCAP 19/18</strain>
    </source>
</reference>
<evidence type="ECO:0000313" key="2">
    <source>
        <dbReference type="Proteomes" id="UP000815325"/>
    </source>
</evidence>
<proteinExistence type="predicted"/>
<dbReference type="EMBL" id="MU070191">
    <property type="protein sequence ID" value="KAF5829205.1"/>
    <property type="molecule type" value="Genomic_DNA"/>
</dbReference>
<gene>
    <name evidence="1" type="ORF">DUNSADRAFT_16409</name>
</gene>
<keyword evidence="2" id="KW-1185">Reference proteome</keyword>
<name>A0ABQ7G3M1_DUNSA</name>
<dbReference type="Proteomes" id="UP000815325">
    <property type="component" value="Unassembled WGS sequence"/>
</dbReference>
<sequence length="164" mass="18278">MHAGGGARDVEGVPLEELVVDERSRRTLANYRDAARRVAVQSPKAQALTDALAQHQALRDAAAPSRDAAFMAAYKSFLHLVAAEEEKAAAHPMRTEVEEHDAHDREDEIRRARLDHLYAQLRAFLRKYLPETAAIAPQLAQELSSHTLPPRVSEVLQEVLKCEL</sequence>
<protein>
    <submittedName>
        <fullName evidence="1">Uncharacterized protein</fullName>
    </submittedName>
</protein>
<comment type="caution">
    <text evidence="1">The sequence shown here is derived from an EMBL/GenBank/DDBJ whole genome shotgun (WGS) entry which is preliminary data.</text>
</comment>